<dbReference type="Proteomes" id="UP000178486">
    <property type="component" value="Unassembled WGS sequence"/>
</dbReference>
<feature type="domain" description="DUF305" evidence="1">
    <location>
        <begin position="1"/>
        <end position="135"/>
    </location>
</feature>
<dbReference type="Pfam" id="PF03713">
    <property type="entry name" value="DUF305"/>
    <property type="match status" value="1"/>
</dbReference>
<proteinExistence type="predicted"/>
<sequence>MATLAQSKAKRPEVQQLANQIIEAQEKEIGMMKRWYGEWYGTPLPSGYYVMEQHGMMDRGSMHMGMMGSVTDRTNLEQAEDFDTAFVEEMIPHHQMAVMMASMLKNGTNRPEMRQLADDIIEAQTNEINQMRSWLQNW</sequence>
<dbReference type="PANTHER" id="PTHR36933:SF1">
    <property type="entry name" value="SLL0788 PROTEIN"/>
    <property type="match status" value="1"/>
</dbReference>
<dbReference type="Gene3D" id="1.20.1260.10">
    <property type="match status" value="1"/>
</dbReference>
<gene>
    <name evidence="2" type="ORF">A3B56_03510</name>
</gene>
<dbReference type="PANTHER" id="PTHR36933">
    <property type="entry name" value="SLL0788 PROTEIN"/>
    <property type="match status" value="1"/>
</dbReference>
<dbReference type="InterPro" id="IPR005183">
    <property type="entry name" value="DUF305_CopM-like"/>
</dbReference>
<dbReference type="InterPro" id="IPR012347">
    <property type="entry name" value="Ferritin-like"/>
</dbReference>
<accession>A0A1F7JGA4</accession>
<reference evidence="2 3" key="1">
    <citation type="journal article" date="2016" name="Nat. Commun.">
        <title>Thousands of microbial genomes shed light on interconnected biogeochemical processes in an aquifer system.</title>
        <authorList>
            <person name="Anantharaman K."/>
            <person name="Brown C.T."/>
            <person name="Hug L.A."/>
            <person name="Sharon I."/>
            <person name="Castelle C.J."/>
            <person name="Probst A.J."/>
            <person name="Thomas B.C."/>
            <person name="Singh A."/>
            <person name="Wilkins M.J."/>
            <person name="Karaoz U."/>
            <person name="Brodie E.L."/>
            <person name="Williams K.H."/>
            <person name="Hubbard S.S."/>
            <person name="Banfield J.F."/>
        </authorList>
    </citation>
    <scope>NUCLEOTIDE SEQUENCE [LARGE SCALE GENOMIC DNA]</scope>
</reference>
<dbReference type="EMBL" id="MGAU01000029">
    <property type="protein sequence ID" value="OGK54634.1"/>
    <property type="molecule type" value="Genomic_DNA"/>
</dbReference>
<comment type="caution">
    <text evidence="2">The sequence shown here is derived from an EMBL/GenBank/DDBJ whole genome shotgun (WGS) entry which is preliminary data.</text>
</comment>
<evidence type="ECO:0000313" key="2">
    <source>
        <dbReference type="EMBL" id="OGK54634.1"/>
    </source>
</evidence>
<organism evidence="2 3">
    <name type="scientific">Candidatus Roizmanbacteria bacterium RIFCSPLOWO2_01_FULL_45_11</name>
    <dbReference type="NCBI Taxonomy" id="1802070"/>
    <lineage>
        <taxon>Bacteria</taxon>
        <taxon>Candidatus Roizmaniibacteriota</taxon>
    </lineage>
</organism>
<dbReference type="AlphaFoldDB" id="A0A1F7JGA4"/>
<evidence type="ECO:0000313" key="3">
    <source>
        <dbReference type="Proteomes" id="UP000178486"/>
    </source>
</evidence>
<evidence type="ECO:0000259" key="1">
    <source>
        <dbReference type="Pfam" id="PF03713"/>
    </source>
</evidence>
<protein>
    <recommendedName>
        <fullName evidence="1">DUF305 domain-containing protein</fullName>
    </recommendedName>
</protein>
<name>A0A1F7JGA4_9BACT</name>